<reference evidence="1" key="1">
    <citation type="submission" date="2020-01" db="EMBL/GenBank/DDBJ databases">
        <title>The Celery Genome Sequence Reveals Sequential Paleo-tetraploidization, Resistance Gene Elimination, Karyotype Evolution, and Functional Innovation in Apiales.</title>
        <authorList>
            <person name="Song X."/>
        </authorList>
    </citation>
    <scope>NUCLEOTIDE SEQUENCE</scope>
    <source>
        <tissue evidence="1">Leaf</tissue>
    </source>
</reference>
<organism evidence="1 2">
    <name type="scientific">Apium graveolens</name>
    <name type="common">Celery</name>
    <dbReference type="NCBI Taxonomy" id="4045"/>
    <lineage>
        <taxon>Eukaryota</taxon>
        <taxon>Viridiplantae</taxon>
        <taxon>Streptophyta</taxon>
        <taxon>Embryophyta</taxon>
        <taxon>Tracheophyta</taxon>
        <taxon>Spermatophyta</taxon>
        <taxon>Magnoliopsida</taxon>
        <taxon>eudicotyledons</taxon>
        <taxon>Gunneridae</taxon>
        <taxon>Pentapetalae</taxon>
        <taxon>asterids</taxon>
        <taxon>campanulids</taxon>
        <taxon>Apiales</taxon>
        <taxon>Apiaceae</taxon>
        <taxon>Apioideae</taxon>
        <taxon>apioid superclade</taxon>
        <taxon>Apieae</taxon>
        <taxon>Apium</taxon>
    </lineage>
</organism>
<dbReference type="GO" id="GO:0052689">
    <property type="term" value="F:carboxylic ester hydrolase activity"/>
    <property type="evidence" value="ECO:0007669"/>
    <property type="project" value="InterPro"/>
</dbReference>
<name>A0A6L5B749_APIGR</name>
<comment type="caution">
    <text evidence="1">The sequence shown here is derived from an EMBL/GenBank/DDBJ whole genome shotgun (WGS) entry which is preliminary data.</text>
</comment>
<keyword evidence="2" id="KW-1185">Reference proteome</keyword>
<dbReference type="AlphaFoldDB" id="A0A6L5B749"/>
<sequence>MNQFNYEEDLGNYLVGSDLLQNSWAAILELYKQMSQTHPNLPYSVTYKRFNAETDVTVIAFVCSPVCNIQNLQGEDGDLVSSDTLIETFKFRLFDSSYSMNKAAVHLYQSLHAQLVQEKIDIAKP</sequence>
<dbReference type="PANTHER" id="PTHR46898:SF3">
    <property type="entry name" value="FUNGAL LIPASE-LIKE DOMAIN-CONTAINING PROTEIN"/>
    <property type="match status" value="1"/>
</dbReference>
<accession>A0A6L5B749</accession>
<evidence type="ECO:0000313" key="2">
    <source>
        <dbReference type="Proteomes" id="UP000593563"/>
    </source>
</evidence>
<dbReference type="InterPro" id="IPR044603">
    <property type="entry name" value="SAG101-like"/>
</dbReference>
<gene>
    <name evidence="1" type="ORF">AG4045_016311</name>
</gene>
<dbReference type="PANTHER" id="PTHR46898">
    <property type="entry name" value="SENESCENCE-ASSOCIATED CARBOXYLESTERASE 101"/>
    <property type="match status" value="1"/>
</dbReference>
<dbReference type="EMBL" id="WRXP01003833">
    <property type="protein sequence ID" value="KAF1001549.1"/>
    <property type="molecule type" value="Genomic_DNA"/>
</dbReference>
<evidence type="ECO:0000313" key="1">
    <source>
        <dbReference type="EMBL" id="KAF1001549.1"/>
    </source>
</evidence>
<dbReference type="Proteomes" id="UP000593563">
    <property type="component" value="Unassembled WGS sequence"/>
</dbReference>
<proteinExistence type="predicted"/>
<dbReference type="GO" id="GO:0006952">
    <property type="term" value="P:defense response"/>
    <property type="evidence" value="ECO:0007669"/>
    <property type="project" value="InterPro"/>
</dbReference>
<protein>
    <submittedName>
        <fullName evidence="1">Uncharacterized protein</fullName>
    </submittedName>
</protein>